<dbReference type="OMA" id="EAYTEIC"/>
<evidence type="ECO:0000259" key="1">
    <source>
        <dbReference type="Pfam" id="PF12776"/>
    </source>
</evidence>
<dbReference type="AlphaFoldDB" id="W1PJ32"/>
<gene>
    <name evidence="2" type="ORF">AMTR_s00012p00055830</name>
</gene>
<dbReference type="PANTHER" id="PTHR46929">
    <property type="entry name" value="EXPRESSED PROTEIN"/>
    <property type="match status" value="1"/>
</dbReference>
<protein>
    <recommendedName>
        <fullName evidence="1">Myb/SANT-like domain-containing protein</fullName>
    </recommendedName>
</protein>
<sequence>MANIEEVGVGGKMRMTARKISIWYGVGHNENGEEKKGKEKEKTDNNRKNLMWTYEMDNCLMNQVLKQVHLGRRVQHGFRCENGFRREAYTEICDEFEKVTGIVLTLESIKNRMKTWERQYDQVIVMVCESGFGWDDKLQKVTTLEEQWSEYLKV</sequence>
<reference evidence="3" key="1">
    <citation type="journal article" date="2013" name="Science">
        <title>The Amborella genome and the evolution of flowering plants.</title>
        <authorList>
            <consortium name="Amborella Genome Project"/>
        </authorList>
    </citation>
    <scope>NUCLEOTIDE SEQUENCE [LARGE SCALE GENOMIC DNA]</scope>
</reference>
<dbReference type="InterPro" id="IPR024752">
    <property type="entry name" value="Myb/SANT-like_dom"/>
</dbReference>
<name>W1PJ32_AMBTC</name>
<evidence type="ECO:0000313" key="2">
    <source>
        <dbReference type="EMBL" id="ERN07729.1"/>
    </source>
</evidence>
<dbReference type="Gramene" id="ERN07729">
    <property type="protein sequence ID" value="ERN07729"/>
    <property type="gene ID" value="AMTR_s00012p00055830"/>
</dbReference>
<accession>W1PJ32</accession>
<dbReference type="Pfam" id="PF12776">
    <property type="entry name" value="Myb_DNA-bind_3"/>
    <property type="match status" value="1"/>
</dbReference>
<dbReference type="EMBL" id="KI393609">
    <property type="protein sequence ID" value="ERN07729.1"/>
    <property type="molecule type" value="Genomic_DNA"/>
</dbReference>
<dbReference type="Proteomes" id="UP000017836">
    <property type="component" value="Unassembled WGS sequence"/>
</dbReference>
<dbReference type="PANTHER" id="PTHR46929:SF3">
    <property type="entry name" value="MYB_SANT-LIKE DOMAIN-CONTAINING PROTEIN"/>
    <property type="match status" value="1"/>
</dbReference>
<organism evidence="2 3">
    <name type="scientific">Amborella trichopoda</name>
    <dbReference type="NCBI Taxonomy" id="13333"/>
    <lineage>
        <taxon>Eukaryota</taxon>
        <taxon>Viridiplantae</taxon>
        <taxon>Streptophyta</taxon>
        <taxon>Embryophyta</taxon>
        <taxon>Tracheophyta</taxon>
        <taxon>Spermatophyta</taxon>
        <taxon>Magnoliopsida</taxon>
        <taxon>Amborellales</taxon>
        <taxon>Amborellaceae</taxon>
        <taxon>Amborella</taxon>
    </lineage>
</organism>
<keyword evidence="3" id="KW-1185">Reference proteome</keyword>
<proteinExistence type="predicted"/>
<dbReference type="HOGENOM" id="CLU_082499_1_1_1"/>
<feature type="domain" description="Myb/SANT-like" evidence="1">
    <location>
        <begin position="51"/>
        <end position="151"/>
    </location>
</feature>
<evidence type="ECO:0000313" key="3">
    <source>
        <dbReference type="Proteomes" id="UP000017836"/>
    </source>
</evidence>